<proteinExistence type="predicted"/>
<protein>
    <submittedName>
        <fullName evidence="2">Uncharacterized protein</fullName>
    </submittedName>
</protein>
<reference evidence="2" key="1">
    <citation type="submission" date="2022-01" db="EMBL/GenBank/DDBJ databases">
        <authorList>
            <person name="King R."/>
        </authorList>
    </citation>
    <scope>NUCLEOTIDE SEQUENCE</scope>
</reference>
<evidence type="ECO:0000313" key="3">
    <source>
        <dbReference type="Proteomes" id="UP001153712"/>
    </source>
</evidence>
<feature type="compositionally biased region" description="Basic and acidic residues" evidence="1">
    <location>
        <begin position="112"/>
        <end position="125"/>
    </location>
</feature>
<sequence>MQKRPFRRGFMLYKACCTNSKGCSLRLVSNMQSYFCYLCVILATLLGECLGFPRKIFYADLTTSPDRPLPTHNEKPVGYYPEISAFVTKDVVATNSFLGRPMYFLRDEWKEETTDRNPTDEDSKGESSNTYHRKGRKPYGNQHENEEEDEDPSWPYFNKNGPSMSSFFPINIGGTGRGWKRQHGDQEDENSYSPSGSTTAIANAFSTGKGGVATSRATAFGDPYLTAMFLRGSMNNNKKGYREY</sequence>
<evidence type="ECO:0000313" key="2">
    <source>
        <dbReference type="EMBL" id="CAG9859539.1"/>
    </source>
</evidence>
<dbReference type="OrthoDB" id="6627608at2759"/>
<dbReference type="Proteomes" id="UP001153712">
    <property type="component" value="Chromosome 2"/>
</dbReference>
<accession>A0A9N9XP74</accession>
<dbReference type="AlphaFoldDB" id="A0A9N9XP74"/>
<feature type="region of interest" description="Disordered" evidence="1">
    <location>
        <begin position="175"/>
        <end position="198"/>
    </location>
</feature>
<keyword evidence="3" id="KW-1185">Reference proteome</keyword>
<name>A0A9N9XP74_PHYSR</name>
<organism evidence="2 3">
    <name type="scientific">Phyllotreta striolata</name>
    <name type="common">Striped flea beetle</name>
    <name type="synonym">Crioceris striolata</name>
    <dbReference type="NCBI Taxonomy" id="444603"/>
    <lineage>
        <taxon>Eukaryota</taxon>
        <taxon>Metazoa</taxon>
        <taxon>Ecdysozoa</taxon>
        <taxon>Arthropoda</taxon>
        <taxon>Hexapoda</taxon>
        <taxon>Insecta</taxon>
        <taxon>Pterygota</taxon>
        <taxon>Neoptera</taxon>
        <taxon>Endopterygota</taxon>
        <taxon>Coleoptera</taxon>
        <taxon>Polyphaga</taxon>
        <taxon>Cucujiformia</taxon>
        <taxon>Chrysomeloidea</taxon>
        <taxon>Chrysomelidae</taxon>
        <taxon>Galerucinae</taxon>
        <taxon>Alticini</taxon>
        <taxon>Phyllotreta</taxon>
    </lineage>
</organism>
<gene>
    <name evidence="2" type="ORF">PHYEVI_LOCUS5913</name>
</gene>
<dbReference type="EMBL" id="OU900095">
    <property type="protein sequence ID" value="CAG9859539.1"/>
    <property type="molecule type" value="Genomic_DNA"/>
</dbReference>
<feature type="region of interest" description="Disordered" evidence="1">
    <location>
        <begin position="112"/>
        <end position="158"/>
    </location>
</feature>
<evidence type="ECO:0000256" key="1">
    <source>
        <dbReference type="SAM" id="MobiDB-lite"/>
    </source>
</evidence>